<dbReference type="GO" id="GO:0007178">
    <property type="term" value="P:cell surface receptor protein serine/threonine kinase signaling pathway"/>
    <property type="evidence" value="ECO:0007669"/>
    <property type="project" value="TreeGrafter"/>
</dbReference>
<feature type="domain" description="ECSIT C-terminal" evidence="2">
    <location>
        <begin position="72"/>
        <end position="197"/>
    </location>
</feature>
<proteinExistence type="predicted"/>
<evidence type="ECO:0000313" key="4">
    <source>
        <dbReference type="Proteomes" id="UP001153269"/>
    </source>
</evidence>
<organism evidence="3 4">
    <name type="scientific">Pleuronectes platessa</name>
    <name type="common">European plaice</name>
    <dbReference type="NCBI Taxonomy" id="8262"/>
    <lineage>
        <taxon>Eukaryota</taxon>
        <taxon>Metazoa</taxon>
        <taxon>Chordata</taxon>
        <taxon>Craniata</taxon>
        <taxon>Vertebrata</taxon>
        <taxon>Euteleostomi</taxon>
        <taxon>Actinopterygii</taxon>
        <taxon>Neopterygii</taxon>
        <taxon>Teleostei</taxon>
        <taxon>Neoteleostei</taxon>
        <taxon>Acanthomorphata</taxon>
        <taxon>Carangaria</taxon>
        <taxon>Pleuronectiformes</taxon>
        <taxon>Pleuronectoidei</taxon>
        <taxon>Pleuronectidae</taxon>
        <taxon>Pleuronectes</taxon>
    </lineage>
</organism>
<dbReference type="AlphaFoldDB" id="A0A9N7TWH8"/>
<dbReference type="SMART" id="SM01284">
    <property type="entry name" value="ECSIT_Cterm"/>
    <property type="match status" value="1"/>
</dbReference>
<sequence length="248" mass="28110">MTYNHSATCWIQEVKRLSLPQSAKRTQRGDVRLVIDRSLSTDRNRLEIAYARAHVTVSGEEITLPHIVGTQSPSQMELLAKHNPSRPVFVEGPFPLWLRKTCVHYYILRADPIPPDEKVEEPYDPERCLDYPLQLDLDLERDYGDQESFDVEDLDEGPVFAMCMTSQGDQATLNQWISGLQQNNPVLGKVPTLFRLDAGPRELQGAAATESGHSHGPEAETLKEESPHEEEPQNIVEEEPRRSQGMKQ</sequence>
<dbReference type="GO" id="GO:0005739">
    <property type="term" value="C:mitochondrion"/>
    <property type="evidence" value="ECO:0007669"/>
    <property type="project" value="TreeGrafter"/>
</dbReference>
<feature type="region of interest" description="Disordered" evidence="1">
    <location>
        <begin position="202"/>
        <end position="248"/>
    </location>
</feature>
<accession>A0A9N7TWH8</accession>
<evidence type="ECO:0000259" key="2">
    <source>
        <dbReference type="SMART" id="SM01284"/>
    </source>
</evidence>
<dbReference type="InterPro" id="IPR010418">
    <property type="entry name" value="ECSIT"/>
</dbReference>
<dbReference type="PANTHER" id="PTHR13113:SF1">
    <property type="entry name" value="EVOLUTIONARILY CONSERVED SIGNALING INTERMEDIATE IN TOLL PATHWAY, MITOCHONDRIAL"/>
    <property type="match status" value="1"/>
</dbReference>
<evidence type="ECO:0000313" key="3">
    <source>
        <dbReference type="EMBL" id="CAB1420127.1"/>
    </source>
</evidence>
<dbReference type="Proteomes" id="UP001153269">
    <property type="component" value="Unassembled WGS sequence"/>
</dbReference>
<evidence type="ECO:0000256" key="1">
    <source>
        <dbReference type="SAM" id="MobiDB-lite"/>
    </source>
</evidence>
<name>A0A9N7TWH8_PLEPL</name>
<feature type="compositionally biased region" description="Basic and acidic residues" evidence="1">
    <location>
        <begin position="212"/>
        <end position="231"/>
    </location>
</feature>
<reference evidence="3" key="1">
    <citation type="submission" date="2020-03" db="EMBL/GenBank/DDBJ databases">
        <authorList>
            <person name="Weist P."/>
        </authorList>
    </citation>
    <scope>NUCLEOTIDE SEQUENCE</scope>
</reference>
<protein>
    <recommendedName>
        <fullName evidence="2">ECSIT C-terminal domain-containing protein</fullName>
    </recommendedName>
</protein>
<gene>
    <name evidence="3" type="ORF">PLEPLA_LOCUS8002</name>
</gene>
<dbReference type="GO" id="GO:0045087">
    <property type="term" value="P:innate immune response"/>
    <property type="evidence" value="ECO:0007669"/>
    <property type="project" value="TreeGrafter"/>
</dbReference>
<keyword evidence="4" id="KW-1185">Reference proteome</keyword>
<dbReference type="PANTHER" id="PTHR13113">
    <property type="entry name" value="ECSIT EVOLUTIONARILY CONSERVED SIGNALING INTERMEDIATE IN TOLL PATHWAYS"/>
    <property type="match status" value="1"/>
</dbReference>
<comment type="caution">
    <text evidence="3">The sequence shown here is derived from an EMBL/GenBank/DDBJ whole genome shotgun (WGS) entry which is preliminary data.</text>
</comment>
<dbReference type="InterPro" id="IPR029342">
    <property type="entry name" value="ECIST_C"/>
</dbReference>
<dbReference type="EMBL" id="CADEAL010000436">
    <property type="protein sequence ID" value="CAB1420127.1"/>
    <property type="molecule type" value="Genomic_DNA"/>
</dbReference>
<dbReference type="Pfam" id="PF14784">
    <property type="entry name" value="ECSIT_C"/>
    <property type="match status" value="1"/>
</dbReference>